<feature type="compositionally biased region" description="Pro residues" evidence="1">
    <location>
        <begin position="52"/>
        <end position="61"/>
    </location>
</feature>
<dbReference type="Proteomes" id="UP001501358">
    <property type="component" value="Unassembled WGS sequence"/>
</dbReference>
<dbReference type="EMBL" id="BAAATA010000008">
    <property type="protein sequence ID" value="GAA2483386.1"/>
    <property type="molecule type" value="Genomic_DNA"/>
</dbReference>
<feature type="region of interest" description="Disordered" evidence="1">
    <location>
        <begin position="105"/>
        <end position="129"/>
    </location>
</feature>
<feature type="region of interest" description="Disordered" evidence="1">
    <location>
        <begin position="1"/>
        <end position="93"/>
    </location>
</feature>
<evidence type="ECO:0008006" key="4">
    <source>
        <dbReference type="Google" id="ProtNLM"/>
    </source>
</evidence>
<dbReference type="Gene3D" id="3.40.109.10">
    <property type="entry name" value="NADH Oxidase"/>
    <property type="match status" value="2"/>
</dbReference>
<sequence>MTPSTPPAGHASRPAPSPAPRTTAAVAPAGAPRPRPHAAPAAPLPATQGATPPDPAAPGPAAPASEIPGPEVSRPGVSRPEGRGGTVPGPVPPARLVAQALAEVRSDRPVGPDTPAGSARTHWPAHPHPYLRLRPHPRARPPLGAPAARRGQAALEQVLALGLAAQPHGGTAGTGSAPARLRPAASAGGRHPVNAHLLVGPGCSVPPGLYAYDPLGHRLAPRGPAPGDAAPGAVAVLTLSPGRTASHYGHRSWPLLLLDAGHTVAALALAALALDLHAPVCLDADAALLAAAAGLPRPGRWDRTWPGTAPEYPVAAVHVVPPGAGPLPEGPLASWAALPLGTAPRPGPAPHEEARRAGPVLEALTTDGSPGTWWPACLPRALSSAGALRAALRVRRSAPPPLEGAPGDEELAAVLEAAVTAAPQPTAWCAAVGGERPGLLEQRPETSRPAATSATGAPDSADPGGAAAVTPTSGGPSADGAPSDGAPPGGPSADGAGFVGPAPDGPPVRGVPGPGAAPPPGLRLLAEGEARPTLAVWAAGQSWLADCGAVLLAHGVPDDAPPHHVRTAHLAAGCAAGFAQTVAGALGLRSRPVGSWQRADLGAALGREPGRDWVVHGLALGTGRTGRTGRRPDGEDHDRRTGGETR</sequence>
<evidence type="ECO:0000313" key="3">
    <source>
        <dbReference type="Proteomes" id="UP001501358"/>
    </source>
</evidence>
<evidence type="ECO:0000256" key="1">
    <source>
        <dbReference type="SAM" id="MobiDB-lite"/>
    </source>
</evidence>
<feature type="region of interest" description="Disordered" evidence="1">
    <location>
        <begin position="166"/>
        <end position="188"/>
    </location>
</feature>
<proteinExistence type="predicted"/>
<protein>
    <recommendedName>
        <fullName evidence="4">Nitroreductase</fullName>
    </recommendedName>
</protein>
<feature type="compositionally biased region" description="Low complexity" evidence="1">
    <location>
        <begin position="454"/>
        <end position="511"/>
    </location>
</feature>
<feature type="compositionally biased region" description="Low complexity" evidence="1">
    <location>
        <begin position="175"/>
        <end position="188"/>
    </location>
</feature>
<feature type="compositionally biased region" description="Low complexity" evidence="1">
    <location>
        <begin position="7"/>
        <end position="51"/>
    </location>
</feature>
<feature type="compositionally biased region" description="Basic and acidic residues" evidence="1">
    <location>
        <begin position="630"/>
        <end position="646"/>
    </location>
</feature>
<dbReference type="SUPFAM" id="SSF55469">
    <property type="entry name" value="FMN-dependent nitroreductase-like"/>
    <property type="match status" value="1"/>
</dbReference>
<feature type="region of interest" description="Disordered" evidence="1">
    <location>
        <begin position="617"/>
        <end position="646"/>
    </location>
</feature>
<organism evidence="2 3">
    <name type="scientific">Streptomyces thermolineatus</name>
    <dbReference type="NCBI Taxonomy" id="44033"/>
    <lineage>
        <taxon>Bacteria</taxon>
        <taxon>Bacillati</taxon>
        <taxon>Actinomycetota</taxon>
        <taxon>Actinomycetes</taxon>
        <taxon>Kitasatosporales</taxon>
        <taxon>Streptomycetaceae</taxon>
        <taxon>Streptomyces</taxon>
    </lineage>
</organism>
<accession>A0ABN3LJ75</accession>
<gene>
    <name evidence="2" type="ORF">GCM10010406_19640</name>
</gene>
<comment type="caution">
    <text evidence="2">The sequence shown here is derived from an EMBL/GenBank/DDBJ whole genome shotgun (WGS) entry which is preliminary data.</text>
</comment>
<name>A0ABN3LJ75_9ACTN</name>
<keyword evidence="3" id="KW-1185">Reference proteome</keyword>
<evidence type="ECO:0000313" key="2">
    <source>
        <dbReference type="EMBL" id="GAA2483386.1"/>
    </source>
</evidence>
<dbReference type="InterPro" id="IPR000415">
    <property type="entry name" value="Nitroreductase-like"/>
</dbReference>
<feature type="region of interest" description="Disordered" evidence="1">
    <location>
        <begin position="439"/>
        <end position="522"/>
    </location>
</feature>
<reference evidence="2 3" key="1">
    <citation type="journal article" date="2019" name="Int. J. Syst. Evol. Microbiol.">
        <title>The Global Catalogue of Microorganisms (GCM) 10K type strain sequencing project: providing services to taxonomists for standard genome sequencing and annotation.</title>
        <authorList>
            <consortium name="The Broad Institute Genomics Platform"/>
            <consortium name="The Broad Institute Genome Sequencing Center for Infectious Disease"/>
            <person name="Wu L."/>
            <person name="Ma J."/>
        </authorList>
    </citation>
    <scope>NUCLEOTIDE SEQUENCE [LARGE SCALE GENOMIC DNA]</scope>
    <source>
        <strain evidence="2 3">JCM 6307</strain>
    </source>
</reference>